<reference evidence="1 2" key="1">
    <citation type="submission" date="2020-02" db="EMBL/GenBank/DDBJ databases">
        <authorList>
            <person name="Ma Q."/>
            <person name="Huang Y."/>
            <person name="Song X."/>
            <person name="Pei D."/>
        </authorList>
    </citation>
    <scope>NUCLEOTIDE SEQUENCE [LARGE SCALE GENOMIC DNA]</scope>
    <source>
        <strain evidence="1">Sxm20200214</strain>
        <tissue evidence="1">Leaf</tissue>
    </source>
</reference>
<gene>
    <name evidence="1" type="ORF">Bca52824_033250</name>
</gene>
<proteinExistence type="predicted"/>
<dbReference type="Proteomes" id="UP000886595">
    <property type="component" value="Unassembled WGS sequence"/>
</dbReference>
<evidence type="ECO:0000313" key="1">
    <source>
        <dbReference type="EMBL" id="KAG2304599.1"/>
    </source>
</evidence>
<protein>
    <submittedName>
        <fullName evidence="1">Uncharacterized protein</fullName>
    </submittedName>
</protein>
<dbReference type="EMBL" id="JAAMPC010000007">
    <property type="protein sequence ID" value="KAG2304599.1"/>
    <property type="molecule type" value="Genomic_DNA"/>
</dbReference>
<sequence>MISHDEQTIVTEAGYEILRFWNVFPSMKAQNEALRSGAGPAQKIRQDSIGVLIGPIRHPHRRSAGLDAIFTGNDESWEAWLSVDTS</sequence>
<organism evidence="1 2">
    <name type="scientific">Brassica carinata</name>
    <name type="common">Ethiopian mustard</name>
    <name type="synonym">Abyssinian cabbage</name>
    <dbReference type="NCBI Taxonomy" id="52824"/>
    <lineage>
        <taxon>Eukaryota</taxon>
        <taxon>Viridiplantae</taxon>
        <taxon>Streptophyta</taxon>
        <taxon>Embryophyta</taxon>
        <taxon>Tracheophyta</taxon>
        <taxon>Spermatophyta</taxon>
        <taxon>Magnoliopsida</taxon>
        <taxon>eudicotyledons</taxon>
        <taxon>Gunneridae</taxon>
        <taxon>Pentapetalae</taxon>
        <taxon>rosids</taxon>
        <taxon>malvids</taxon>
        <taxon>Brassicales</taxon>
        <taxon>Brassicaceae</taxon>
        <taxon>Brassiceae</taxon>
        <taxon>Brassica</taxon>
    </lineage>
</organism>
<dbReference type="OrthoDB" id="10263272at2759"/>
<accession>A0A8X7SIG0</accession>
<comment type="caution">
    <text evidence="1">The sequence shown here is derived from an EMBL/GenBank/DDBJ whole genome shotgun (WGS) entry which is preliminary data.</text>
</comment>
<evidence type="ECO:0000313" key="2">
    <source>
        <dbReference type="Proteomes" id="UP000886595"/>
    </source>
</evidence>
<dbReference type="AlphaFoldDB" id="A0A8X7SIG0"/>
<name>A0A8X7SIG0_BRACI</name>
<keyword evidence="2" id="KW-1185">Reference proteome</keyword>